<keyword evidence="3" id="KW-0813">Transport</keyword>
<keyword evidence="6 8" id="KW-0472">Membrane</keyword>
<evidence type="ECO:0000313" key="11">
    <source>
        <dbReference type="Proteomes" id="UP001187682"/>
    </source>
</evidence>
<comment type="caution">
    <text evidence="10">The sequence shown here is derived from an EMBL/GenBank/DDBJ whole genome shotgun (WGS) entry which is preliminary data.</text>
</comment>
<evidence type="ECO:0000256" key="7">
    <source>
        <dbReference type="SAM" id="MobiDB-lite"/>
    </source>
</evidence>
<dbReference type="EMBL" id="ONZQ02000013">
    <property type="protein sequence ID" value="SPO05788.1"/>
    <property type="molecule type" value="Genomic_DNA"/>
</dbReference>
<feature type="transmembrane region" description="Helical" evidence="8">
    <location>
        <begin position="302"/>
        <end position="321"/>
    </location>
</feature>
<feature type="transmembrane region" description="Helical" evidence="8">
    <location>
        <begin position="333"/>
        <end position="352"/>
    </location>
</feature>
<evidence type="ECO:0000256" key="1">
    <source>
        <dbReference type="ARBA" id="ARBA00004127"/>
    </source>
</evidence>
<evidence type="ECO:0000256" key="3">
    <source>
        <dbReference type="ARBA" id="ARBA00022448"/>
    </source>
</evidence>
<dbReference type="GO" id="GO:0022857">
    <property type="term" value="F:transmembrane transporter activity"/>
    <property type="evidence" value="ECO:0007669"/>
    <property type="project" value="InterPro"/>
</dbReference>
<gene>
    <name evidence="10" type="ORF">DNG_08475</name>
</gene>
<reference evidence="10" key="1">
    <citation type="submission" date="2018-03" db="EMBL/GenBank/DDBJ databases">
        <authorList>
            <person name="Guldener U."/>
        </authorList>
    </citation>
    <scope>NUCLEOTIDE SEQUENCE</scope>
</reference>
<comment type="similarity">
    <text evidence="2">Belongs to the major facilitator superfamily.</text>
</comment>
<keyword evidence="4 8" id="KW-0812">Transmembrane</keyword>
<evidence type="ECO:0000256" key="5">
    <source>
        <dbReference type="ARBA" id="ARBA00022989"/>
    </source>
</evidence>
<dbReference type="PROSITE" id="PS50850">
    <property type="entry name" value="MFS"/>
    <property type="match status" value="1"/>
</dbReference>
<evidence type="ECO:0000313" key="10">
    <source>
        <dbReference type="EMBL" id="SPO05788.1"/>
    </source>
</evidence>
<dbReference type="GO" id="GO:0012505">
    <property type="term" value="C:endomembrane system"/>
    <property type="evidence" value="ECO:0007669"/>
    <property type="project" value="UniProtKB-SubCell"/>
</dbReference>
<dbReference type="InterPro" id="IPR011701">
    <property type="entry name" value="MFS"/>
</dbReference>
<accession>A0AAE8SYI5</accession>
<feature type="transmembrane region" description="Helical" evidence="8">
    <location>
        <begin position="61"/>
        <end position="88"/>
    </location>
</feature>
<evidence type="ECO:0000256" key="6">
    <source>
        <dbReference type="ARBA" id="ARBA00023136"/>
    </source>
</evidence>
<proteinExistence type="inferred from homology"/>
<sequence length="478" mass="51942">MADPMSSAVSQVQGDYPNTKDGGATVDVEKTQPPSESPGGDYSDRPTEGHLERWNQSRSNIYRFFFTLYGFGIMGMNDAVLGALIPYIETHYDISYTVVSLLFLAPFVGYVSAGLLNNIIHHKFGQFGVAVIAPTCRILGYIALALHPPYAALPIVALLPGFGNGLEDSAWNAWVGHMHQANELLGVLHGAYGMGGTIAPLIASAMITKAHLEWYAFYYIMVGMSGLELVTGIWAFWGANGAAHREATRATAGQGRTTTRRVLREPITWVLAFFLLFYVGAEVSLGGWVVTFMLRVRHADPFLAGITVTLFWLGITLGRLILGFVTGRVGEKLAITAYLALCVVLELLYWFVPHFAAAAVFIVFLGFFLGPLFPAAVIVATKVLPKDYHVSAIGFAASFGGGGAAVLPFAVGAIAQKKGVEVLQPIILAVLVVLILLWLLLPGGMKRGDLERAGRNREGLGSEFVRGYRWLRGRFERR</sequence>
<feature type="region of interest" description="Disordered" evidence="7">
    <location>
        <begin position="1"/>
        <end position="49"/>
    </location>
</feature>
<dbReference type="FunFam" id="1.20.1250.20:FF:000308">
    <property type="entry name" value="MFS efflux transporter"/>
    <property type="match status" value="1"/>
</dbReference>
<dbReference type="PANTHER" id="PTHR23514">
    <property type="entry name" value="BYPASS OF STOP CODON PROTEIN 6"/>
    <property type="match status" value="1"/>
</dbReference>
<evidence type="ECO:0000256" key="2">
    <source>
        <dbReference type="ARBA" id="ARBA00008335"/>
    </source>
</evidence>
<feature type="transmembrane region" description="Helical" evidence="8">
    <location>
        <begin position="422"/>
        <end position="441"/>
    </location>
</feature>
<evidence type="ECO:0000259" key="9">
    <source>
        <dbReference type="PROSITE" id="PS50850"/>
    </source>
</evidence>
<feature type="transmembrane region" description="Helical" evidence="8">
    <location>
        <begin position="358"/>
        <end position="380"/>
    </location>
</feature>
<name>A0AAE8SYI5_9PEZI</name>
<dbReference type="InterPro" id="IPR036259">
    <property type="entry name" value="MFS_trans_sf"/>
</dbReference>
<keyword evidence="11" id="KW-1185">Reference proteome</keyword>
<feature type="transmembrane region" description="Helical" evidence="8">
    <location>
        <begin position="392"/>
        <end position="416"/>
    </location>
</feature>
<dbReference type="AlphaFoldDB" id="A0AAE8SYI5"/>
<dbReference type="FunFam" id="1.20.1250.20:FF:000286">
    <property type="entry name" value="MFS efflux transporter"/>
    <property type="match status" value="1"/>
</dbReference>
<keyword evidence="5 8" id="KW-1133">Transmembrane helix</keyword>
<feature type="transmembrane region" description="Helical" evidence="8">
    <location>
        <begin position="269"/>
        <end position="290"/>
    </location>
</feature>
<dbReference type="PANTHER" id="PTHR23514:SF3">
    <property type="entry name" value="BYPASS OF STOP CODON PROTEIN 6"/>
    <property type="match status" value="1"/>
</dbReference>
<evidence type="ECO:0000256" key="4">
    <source>
        <dbReference type="ARBA" id="ARBA00022692"/>
    </source>
</evidence>
<comment type="subcellular location">
    <subcellularLocation>
        <location evidence="1">Endomembrane system</location>
        <topology evidence="1">Multi-pass membrane protein</topology>
    </subcellularLocation>
</comment>
<dbReference type="Pfam" id="PF07690">
    <property type="entry name" value="MFS_1"/>
    <property type="match status" value="1"/>
</dbReference>
<evidence type="ECO:0000256" key="8">
    <source>
        <dbReference type="SAM" id="Phobius"/>
    </source>
</evidence>
<dbReference type="SUPFAM" id="SSF103473">
    <property type="entry name" value="MFS general substrate transporter"/>
    <property type="match status" value="1"/>
</dbReference>
<dbReference type="Proteomes" id="UP001187682">
    <property type="component" value="Unassembled WGS sequence"/>
</dbReference>
<dbReference type="GO" id="GO:0016020">
    <property type="term" value="C:membrane"/>
    <property type="evidence" value="ECO:0007669"/>
    <property type="project" value="TreeGrafter"/>
</dbReference>
<feature type="domain" description="Major facilitator superfamily (MFS) profile" evidence="9">
    <location>
        <begin position="63"/>
        <end position="447"/>
    </location>
</feature>
<dbReference type="InterPro" id="IPR051788">
    <property type="entry name" value="MFS_Transporter"/>
</dbReference>
<organism evidence="10 11">
    <name type="scientific">Cephalotrichum gorgonifer</name>
    <dbReference type="NCBI Taxonomy" id="2041049"/>
    <lineage>
        <taxon>Eukaryota</taxon>
        <taxon>Fungi</taxon>
        <taxon>Dikarya</taxon>
        <taxon>Ascomycota</taxon>
        <taxon>Pezizomycotina</taxon>
        <taxon>Sordariomycetes</taxon>
        <taxon>Hypocreomycetidae</taxon>
        <taxon>Microascales</taxon>
        <taxon>Microascaceae</taxon>
        <taxon>Cephalotrichum</taxon>
    </lineage>
</organism>
<dbReference type="Gene3D" id="1.20.1250.20">
    <property type="entry name" value="MFS general substrate transporter like domains"/>
    <property type="match status" value="2"/>
</dbReference>
<feature type="transmembrane region" description="Helical" evidence="8">
    <location>
        <begin position="94"/>
        <end position="115"/>
    </location>
</feature>
<dbReference type="InterPro" id="IPR020846">
    <property type="entry name" value="MFS_dom"/>
</dbReference>
<feature type="transmembrane region" description="Helical" evidence="8">
    <location>
        <begin position="216"/>
        <end position="237"/>
    </location>
</feature>
<protein>
    <submittedName>
        <fullName evidence="10">Related to tetracycline resistance proteins</fullName>
    </submittedName>
</protein>